<keyword evidence="8 10" id="KW-0472">Membrane</keyword>
<dbReference type="PANTHER" id="PTHR11153:SF20">
    <property type="entry name" value="SIDEROFLEXIN-3"/>
    <property type="match status" value="1"/>
</dbReference>
<keyword evidence="7" id="KW-0496">Mitochondrion</keyword>
<keyword evidence="12" id="KW-1185">Reference proteome</keyword>
<feature type="transmembrane region" description="Helical" evidence="10">
    <location>
        <begin position="119"/>
        <end position="137"/>
    </location>
</feature>
<sequence>MSNLVVDQKVLPDISKPKWDQGTYAGEKMFFLGRMSAQMPGNMVITGMLLSLYRTFPGVVFSHWINQSFNAVVNYTNRSGNSKATNERLFVSYCCATGGAMTAALGLNKMVKNSHGLAARLVPFAAIALANAINIPMMRSNEVTEGMELKDENDQLVGKSRKMAVLSIAQVTLSRIAMAMPYMVITPIIMNRITQTAYYRTRPWMQKYSEIPIQTFLAGLGLYFTTPLCCALFPQKSCVEVSKLEENVQKEILSRPNPPKLVYYNKGL</sequence>
<dbReference type="AlphaFoldDB" id="G0NLQ0"/>
<dbReference type="InParanoid" id="G0NLQ0"/>
<comment type="catalytic activity">
    <reaction evidence="9">
        <text>L-serine(in) = L-serine(out)</text>
        <dbReference type="Rhea" id="RHEA:35031"/>
        <dbReference type="ChEBI" id="CHEBI:33384"/>
    </reaction>
</comment>
<dbReference type="eggNOG" id="KOG3767">
    <property type="taxonomic scope" value="Eukaryota"/>
</dbReference>
<evidence type="ECO:0000256" key="5">
    <source>
        <dbReference type="ARBA" id="ARBA00022970"/>
    </source>
</evidence>
<protein>
    <recommendedName>
        <fullName evidence="13">Sidoreflexin</fullName>
    </recommendedName>
</protein>
<evidence type="ECO:0000256" key="7">
    <source>
        <dbReference type="ARBA" id="ARBA00023128"/>
    </source>
</evidence>
<evidence type="ECO:0000256" key="4">
    <source>
        <dbReference type="ARBA" id="ARBA00022692"/>
    </source>
</evidence>
<dbReference type="Proteomes" id="UP000008068">
    <property type="component" value="Unassembled WGS sequence"/>
</dbReference>
<feature type="transmembrane region" description="Helical" evidence="10">
    <location>
        <begin position="89"/>
        <end position="107"/>
    </location>
</feature>
<reference evidence="12" key="1">
    <citation type="submission" date="2011-07" db="EMBL/GenBank/DDBJ databases">
        <authorList>
            <consortium name="Caenorhabditis brenneri Sequencing and Analysis Consortium"/>
            <person name="Wilson R.K."/>
        </authorList>
    </citation>
    <scope>NUCLEOTIDE SEQUENCE [LARGE SCALE GENOMIC DNA]</scope>
    <source>
        <strain evidence="12">PB2801</strain>
    </source>
</reference>
<evidence type="ECO:0000256" key="6">
    <source>
        <dbReference type="ARBA" id="ARBA00022989"/>
    </source>
</evidence>
<dbReference type="HOGENOM" id="CLU_039425_1_0_1"/>
<proteinExistence type="inferred from homology"/>
<dbReference type="EMBL" id="GL379906">
    <property type="protein sequence ID" value="EGT33835.1"/>
    <property type="molecule type" value="Genomic_DNA"/>
</dbReference>
<dbReference type="GO" id="GO:0140300">
    <property type="term" value="P:serine import into mitochondrion"/>
    <property type="evidence" value="ECO:0007669"/>
    <property type="project" value="TreeGrafter"/>
</dbReference>
<accession>G0NLQ0</accession>
<dbReference type="Pfam" id="PF03820">
    <property type="entry name" value="SFXNs"/>
    <property type="match status" value="1"/>
</dbReference>
<dbReference type="GO" id="GO:0015075">
    <property type="term" value="F:monoatomic ion transmembrane transporter activity"/>
    <property type="evidence" value="ECO:0007669"/>
    <property type="project" value="InterPro"/>
</dbReference>
<evidence type="ECO:0000256" key="10">
    <source>
        <dbReference type="SAM" id="Phobius"/>
    </source>
</evidence>
<evidence type="ECO:0000313" key="12">
    <source>
        <dbReference type="Proteomes" id="UP000008068"/>
    </source>
</evidence>
<feature type="transmembrane region" description="Helical" evidence="10">
    <location>
        <begin position="164"/>
        <end position="190"/>
    </location>
</feature>
<gene>
    <name evidence="11" type="ORF">CAEBREN_15192</name>
</gene>
<dbReference type="OMA" id="YFHTINI"/>
<keyword evidence="5" id="KW-0029">Amino-acid transport</keyword>
<dbReference type="InterPro" id="IPR004686">
    <property type="entry name" value="Mtc"/>
</dbReference>
<evidence type="ECO:0000256" key="9">
    <source>
        <dbReference type="ARBA" id="ARBA00036416"/>
    </source>
</evidence>
<dbReference type="NCBIfam" id="TIGR00798">
    <property type="entry name" value="mtc"/>
    <property type="match status" value="1"/>
</dbReference>
<comment type="subcellular location">
    <subcellularLocation>
        <location evidence="1">Mitochondrion membrane</location>
        <topology evidence="1">Multi-pass membrane protein</topology>
    </subcellularLocation>
</comment>
<evidence type="ECO:0000256" key="8">
    <source>
        <dbReference type="ARBA" id="ARBA00023136"/>
    </source>
</evidence>
<evidence type="ECO:0000313" key="11">
    <source>
        <dbReference type="EMBL" id="EGT33835.1"/>
    </source>
</evidence>
<dbReference type="OrthoDB" id="6608471at2759"/>
<keyword evidence="6 10" id="KW-1133">Transmembrane helix</keyword>
<organism evidence="12">
    <name type="scientific">Caenorhabditis brenneri</name>
    <name type="common">Nematode worm</name>
    <dbReference type="NCBI Taxonomy" id="135651"/>
    <lineage>
        <taxon>Eukaryota</taxon>
        <taxon>Metazoa</taxon>
        <taxon>Ecdysozoa</taxon>
        <taxon>Nematoda</taxon>
        <taxon>Chromadorea</taxon>
        <taxon>Rhabditida</taxon>
        <taxon>Rhabditina</taxon>
        <taxon>Rhabditomorpha</taxon>
        <taxon>Rhabditoidea</taxon>
        <taxon>Rhabditidae</taxon>
        <taxon>Peloderinae</taxon>
        <taxon>Caenorhabditis</taxon>
    </lineage>
</organism>
<keyword evidence="3" id="KW-0813">Transport</keyword>
<comment type="similarity">
    <text evidence="2">Belongs to the sideroflexin family.</text>
</comment>
<feature type="transmembrane region" description="Helical" evidence="10">
    <location>
        <begin position="211"/>
        <end position="234"/>
    </location>
</feature>
<evidence type="ECO:0000256" key="2">
    <source>
        <dbReference type="ARBA" id="ARBA00005974"/>
    </source>
</evidence>
<dbReference type="STRING" id="135651.G0NLQ0"/>
<dbReference type="PANTHER" id="PTHR11153">
    <property type="entry name" value="SIDEROFLEXIN"/>
    <property type="match status" value="1"/>
</dbReference>
<keyword evidence="4 10" id="KW-0812">Transmembrane</keyword>
<evidence type="ECO:0000256" key="1">
    <source>
        <dbReference type="ARBA" id="ARBA00004225"/>
    </source>
</evidence>
<evidence type="ECO:0000256" key="3">
    <source>
        <dbReference type="ARBA" id="ARBA00022448"/>
    </source>
</evidence>
<dbReference type="GO" id="GO:0005743">
    <property type="term" value="C:mitochondrial inner membrane"/>
    <property type="evidence" value="ECO:0007669"/>
    <property type="project" value="TreeGrafter"/>
</dbReference>
<name>G0NLQ0_CAEBE</name>
<evidence type="ECO:0008006" key="13">
    <source>
        <dbReference type="Google" id="ProtNLM"/>
    </source>
</evidence>
<feature type="transmembrane region" description="Helical" evidence="10">
    <location>
        <begin position="44"/>
        <end position="65"/>
    </location>
</feature>